<sequence>MDLTNRQTNIINIVTVQEKASLGIIRTLLQEPISIPTLNREIDKLIYHKLIYQIGRGRNKAYALSPN</sequence>
<proteinExistence type="predicted"/>
<protein>
    <submittedName>
        <fullName evidence="1">Uncharacterized protein</fullName>
    </submittedName>
</protein>
<organism evidence="1 2">
    <name type="scientific">Mariniflexile fucanivorans</name>
    <dbReference type="NCBI Taxonomy" id="264023"/>
    <lineage>
        <taxon>Bacteria</taxon>
        <taxon>Pseudomonadati</taxon>
        <taxon>Bacteroidota</taxon>
        <taxon>Flavobacteriia</taxon>
        <taxon>Flavobacteriales</taxon>
        <taxon>Flavobacteriaceae</taxon>
        <taxon>Mariniflexile</taxon>
    </lineage>
</organism>
<comment type="caution">
    <text evidence="1">The sequence shown here is derived from an EMBL/GenBank/DDBJ whole genome shotgun (WGS) entry which is preliminary data.</text>
</comment>
<keyword evidence="2" id="KW-1185">Reference proteome</keyword>
<dbReference type="EMBL" id="SLUP01000008">
    <property type="protein sequence ID" value="TCL64043.1"/>
    <property type="molecule type" value="Genomic_DNA"/>
</dbReference>
<accession>A0A4R1RDV8</accession>
<gene>
    <name evidence="1" type="ORF">EV196_108243</name>
</gene>
<evidence type="ECO:0000313" key="1">
    <source>
        <dbReference type="EMBL" id="TCL64043.1"/>
    </source>
</evidence>
<reference evidence="1 2" key="1">
    <citation type="submission" date="2019-03" db="EMBL/GenBank/DDBJ databases">
        <title>Genomic Encyclopedia of Type Strains, Phase IV (KMG-IV): sequencing the most valuable type-strain genomes for metagenomic binning, comparative biology and taxonomic classification.</title>
        <authorList>
            <person name="Goeker M."/>
        </authorList>
    </citation>
    <scope>NUCLEOTIDE SEQUENCE [LARGE SCALE GENOMIC DNA]</scope>
    <source>
        <strain evidence="1 2">DSM 18792</strain>
    </source>
</reference>
<dbReference type="Proteomes" id="UP000295455">
    <property type="component" value="Unassembled WGS sequence"/>
</dbReference>
<dbReference type="AlphaFoldDB" id="A0A4R1RDV8"/>
<name>A0A4R1RDV8_9FLAO</name>
<evidence type="ECO:0000313" key="2">
    <source>
        <dbReference type="Proteomes" id="UP000295455"/>
    </source>
</evidence>